<feature type="region of interest" description="Disordered" evidence="2">
    <location>
        <begin position="920"/>
        <end position="1108"/>
    </location>
</feature>
<feature type="region of interest" description="Disordered" evidence="2">
    <location>
        <begin position="876"/>
        <end position="902"/>
    </location>
</feature>
<feature type="region of interest" description="Disordered" evidence="2">
    <location>
        <begin position="73"/>
        <end position="100"/>
    </location>
</feature>
<dbReference type="InterPro" id="IPR013783">
    <property type="entry name" value="Ig-like_fold"/>
</dbReference>
<dbReference type="InterPro" id="IPR036116">
    <property type="entry name" value="FN3_sf"/>
</dbReference>
<dbReference type="Gene3D" id="2.60.40.10">
    <property type="entry name" value="Immunoglobulins"/>
    <property type="match status" value="1"/>
</dbReference>
<feature type="chain" id="PRO_5028812774" evidence="3">
    <location>
        <begin position="19"/>
        <end position="1108"/>
    </location>
</feature>
<dbReference type="AlphaFoldDB" id="A0A7D9GYR7"/>
<feature type="compositionally biased region" description="Polar residues" evidence="2">
    <location>
        <begin position="596"/>
        <end position="612"/>
    </location>
</feature>
<dbReference type="Proteomes" id="UP000478008">
    <property type="component" value="Unassembled WGS sequence"/>
</dbReference>
<keyword evidence="5" id="KW-1185">Reference proteome</keyword>
<feature type="region of interest" description="Disordered" evidence="2">
    <location>
        <begin position="843"/>
        <end position="864"/>
    </location>
</feature>
<feature type="compositionally biased region" description="Polar residues" evidence="2">
    <location>
        <begin position="490"/>
        <end position="499"/>
    </location>
</feature>
<keyword evidence="1" id="KW-0175">Coiled coil</keyword>
<feature type="compositionally biased region" description="Basic residues" evidence="2">
    <location>
        <begin position="1086"/>
        <end position="1101"/>
    </location>
</feature>
<feature type="compositionally biased region" description="Polar residues" evidence="2">
    <location>
        <begin position="843"/>
        <end position="856"/>
    </location>
</feature>
<evidence type="ECO:0000256" key="3">
    <source>
        <dbReference type="SAM" id="SignalP"/>
    </source>
</evidence>
<evidence type="ECO:0000256" key="1">
    <source>
        <dbReference type="SAM" id="Coils"/>
    </source>
</evidence>
<dbReference type="CDD" id="cd00063">
    <property type="entry name" value="FN3"/>
    <property type="match status" value="1"/>
</dbReference>
<proteinExistence type="predicted"/>
<dbReference type="SUPFAM" id="SSF49265">
    <property type="entry name" value="Fibronectin type III"/>
    <property type="match status" value="1"/>
</dbReference>
<feature type="compositionally biased region" description="Low complexity" evidence="2">
    <location>
        <begin position="1022"/>
        <end position="1033"/>
    </location>
</feature>
<dbReference type="EMBL" id="CABFWN010000002">
    <property type="protein sequence ID" value="VUG17383.1"/>
    <property type="molecule type" value="Genomic_DNA"/>
</dbReference>
<dbReference type="InterPro" id="IPR003961">
    <property type="entry name" value="FN3_dom"/>
</dbReference>
<feature type="compositionally biased region" description="Basic and acidic residues" evidence="2">
    <location>
        <begin position="1043"/>
        <end position="1058"/>
    </location>
</feature>
<name>A0A7D9GYR7_DEKBR</name>
<feature type="coiled-coil region" evidence="1">
    <location>
        <begin position="265"/>
        <end position="366"/>
    </location>
</feature>
<keyword evidence="3" id="KW-0732">Signal</keyword>
<evidence type="ECO:0000313" key="4">
    <source>
        <dbReference type="EMBL" id="VUG17383.1"/>
    </source>
</evidence>
<accession>A0A7D9GYR7</accession>
<feature type="compositionally biased region" description="Polar residues" evidence="2">
    <location>
        <begin position="985"/>
        <end position="998"/>
    </location>
</feature>
<evidence type="ECO:0000256" key="2">
    <source>
        <dbReference type="SAM" id="MobiDB-lite"/>
    </source>
</evidence>
<feature type="region of interest" description="Disordered" evidence="2">
    <location>
        <begin position="581"/>
        <end position="612"/>
    </location>
</feature>
<sequence length="1108" mass="120888">MLIPFLFAFAGLCWLAHRFSSLISISLEKAVKTLNVCVPNVPLISIDKVSFNRIALHWDSGIGRFNSEAGKNAAGNVSNSSNTPDGSYEGTNSGPNTEANIEGPRKLPQVSPHAISHYVLYINGLQTAIVDGNKQSCVLNGLTPDTNYQVDLVAFNMTNFRSGSCPIYVKTAARDDPKFAQNGLGGSLDHPDALLRTLVPDPGDLIVHEAFKSRSRSSTIDGGSSFGFDSANNSGVQQEPTRTPPNLITDINELKFLLESGLEEVKSLIRSHRNMETEFKEEEEALILARREAKQRRKIEDSNRANLRQEIKYLEEQRMKSENKLSANRQKLNVRLKKIHLKEDQIDAWNKEIDKMKEEKRTILEKDHPEQMDKLQYQIQELNKVSFSLQVEIHDFENELKSLMKSKKQLDTLKQKLGDLFRLLDEQTDLQTGVLQPEGQETLEKLLLLKPDWSKELTDEVLTIDKQMEAEWKELQKKEFGRVEMLRNSRNSSYSNGVSNPDADSDVKWSESPSDLNRLLPQSLIDDDFDYNVGAVRQPVASAAQSPVSSAIPSQDVSMDSPVNFSSVGVLQQPISNSYNSSLNAQPISHDDRNISGLSQPQSSDFGNSNSTAVGHKAASSLDILAGLYNNDMNASNMNYSTITSLSALASKASEMAANQNSGVMSPQSLRAVQLHPTDSAISASLLDMGNTLGMPSNRRSMLDGFSRISSSGGSIMALGSSPPTQTDPAIGLSVSNSQFSRLFSSPTNDIAAARAGNVGTVSPVDRGRSSLEYVTRARSTSFGSSIWSNGGVNSKGINANNHESLGNPDKSESSATNMADWTVGSGWGTSMGNLGEPISLVASSSSAPRTAPESMSNKDSKQHNHNWLHNWSLSSATDESANGSSKLEEGDSLKYDEEQHQGSQSFFKNKIFKFGMTPTKAKNSAKSGPEITVSEDKDAVDNQSNTDSPRSGESNGHLGSGFGSRSSRIFKLGSRKASFHSMGSGKSNISGETSGSTAVGEDASVNEDEENSHSGGKSGKRGSSGSDSSSGSVFSRKLSFPFKKDKEKEEASGRLEEVKEEDEEDSDKRRVGNEESEELSGEKSKNKKSKKRRKKKHKAKKKDEAQD</sequence>
<feature type="compositionally biased region" description="Basic and acidic residues" evidence="2">
    <location>
        <begin position="887"/>
        <end position="901"/>
    </location>
</feature>
<reference evidence="4 5" key="1">
    <citation type="submission" date="2019-07" db="EMBL/GenBank/DDBJ databases">
        <authorList>
            <person name="Friedrich A."/>
            <person name="Schacherer J."/>
        </authorList>
    </citation>
    <scope>NUCLEOTIDE SEQUENCE [LARGE SCALE GENOMIC DNA]</scope>
</reference>
<feature type="compositionally biased region" description="Polar residues" evidence="2">
    <location>
        <begin position="75"/>
        <end position="99"/>
    </location>
</feature>
<feature type="compositionally biased region" description="Polar residues" evidence="2">
    <location>
        <begin position="876"/>
        <end position="886"/>
    </location>
</feature>
<evidence type="ECO:0000313" key="5">
    <source>
        <dbReference type="Proteomes" id="UP000478008"/>
    </source>
</evidence>
<protein>
    <submittedName>
        <fullName evidence="4">DEBR0S2_05732g1_1</fullName>
    </submittedName>
</protein>
<gene>
    <name evidence="4" type="ORF">DEBR0S2_05732G</name>
</gene>
<feature type="signal peptide" evidence="3">
    <location>
        <begin position="1"/>
        <end position="18"/>
    </location>
</feature>
<feature type="region of interest" description="Disordered" evidence="2">
    <location>
        <begin position="490"/>
        <end position="513"/>
    </location>
</feature>
<feature type="region of interest" description="Disordered" evidence="2">
    <location>
        <begin position="799"/>
        <end position="823"/>
    </location>
</feature>
<feature type="compositionally biased region" description="Polar residues" evidence="2">
    <location>
        <begin position="942"/>
        <end position="955"/>
    </location>
</feature>
<organism evidence="4 5">
    <name type="scientific">Dekkera bruxellensis</name>
    <name type="common">Brettanomyces custersii</name>
    <dbReference type="NCBI Taxonomy" id="5007"/>
    <lineage>
        <taxon>Eukaryota</taxon>
        <taxon>Fungi</taxon>
        <taxon>Dikarya</taxon>
        <taxon>Ascomycota</taxon>
        <taxon>Saccharomycotina</taxon>
        <taxon>Pichiomycetes</taxon>
        <taxon>Pichiales</taxon>
        <taxon>Pichiaceae</taxon>
        <taxon>Brettanomyces</taxon>
    </lineage>
</organism>